<dbReference type="EMBL" id="REGN01014126">
    <property type="protein sequence ID" value="RMZ93020.1"/>
    <property type="molecule type" value="Genomic_DNA"/>
</dbReference>
<reference evidence="1 2" key="1">
    <citation type="journal article" date="2018" name="Sci. Rep.">
        <title>Genomic signatures of local adaptation to the degree of environmental predictability in rotifers.</title>
        <authorList>
            <person name="Franch-Gras L."/>
            <person name="Hahn C."/>
            <person name="Garcia-Roger E.M."/>
            <person name="Carmona M.J."/>
            <person name="Serra M."/>
            <person name="Gomez A."/>
        </authorList>
    </citation>
    <scope>NUCLEOTIDE SEQUENCE [LARGE SCALE GENOMIC DNA]</scope>
    <source>
        <strain evidence="1">HYR1</strain>
    </source>
</reference>
<evidence type="ECO:0000313" key="1">
    <source>
        <dbReference type="EMBL" id="RMZ93020.1"/>
    </source>
</evidence>
<keyword evidence="2" id="KW-1185">Reference proteome</keyword>
<sequence length="214" mass="24756">MLIHIKSFAIHKPMFQPLKKFWKILYLKIFHSKFQFDNNCDTNIDPKIFKSIDSIEFAFTVKYYTNTCPLIFTNTDLLYLKFHGLSSCFLKKNLIDFNQTINVSNLNSTIGEIHLNFFKGSLTKKFVIFTNVSTITISGLIDYIEDSAFELVNLKTIGIDVNKNLITNGFAWLNRAFLTNSLNIFVLIKIQNKNLTNTNPVFEKLMLINSLCLK</sequence>
<accession>A0A3M7P2H5</accession>
<dbReference type="Proteomes" id="UP000276133">
    <property type="component" value="Unassembled WGS sequence"/>
</dbReference>
<comment type="caution">
    <text evidence="1">The sequence shown here is derived from an EMBL/GenBank/DDBJ whole genome shotgun (WGS) entry which is preliminary data.</text>
</comment>
<name>A0A3M7P2H5_BRAPC</name>
<dbReference type="AlphaFoldDB" id="A0A3M7P2H5"/>
<evidence type="ECO:0000313" key="2">
    <source>
        <dbReference type="Proteomes" id="UP000276133"/>
    </source>
</evidence>
<gene>
    <name evidence="1" type="ORF">BpHYR1_006412</name>
</gene>
<protein>
    <submittedName>
        <fullName evidence="1">Uncharacterized protein</fullName>
    </submittedName>
</protein>
<organism evidence="1 2">
    <name type="scientific">Brachionus plicatilis</name>
    <name type="common">Marine rotifer</name>
    <name type="synonym">Brachionus muelleri</name>
    <dbReference type="NCBI Taxonomy" id="10195"/>
    <lineage>
        <taxon>Eukaryota</taxon>
        <taxon>Metazoa</taxon>
        <taxon>Spiralia</taxon>
        <taxon>Gnathifera</taxon>
        <taxon>Rotifera</taxon>
        <taxon>Eurotatoria</taxon>
        <taxon>Monogononta</taxon>
        <taxon>Pseudotrocha</taxon>
        <taxon>Ploima</taxon>
        <taxon>Brachionidae</taxon>
        <taxon>Brachionus</taxon>
    </lineage>
</organism>
<proteinExistence type="predicted"/>